<keyword evidence="3" id="KW-1185">Reference proteome</keyword>
<dbReference type="Proteomes" id="UP000001702">
    <property type="component" value="Chromosome"/>
</dbReference>
<evidence type="ECO:0000259" key="1">
    <source>
        <dbReference type="Pfam" id="PF10908"/>
    </source>
</evidence>
<dbReference type="STRING" id="706191.PANA_0541"/>
<proteinExistence type="predicted"/>
<dbReference type="EMBL" id="CP001875">
    <property type="protein sequence ID" value="ADD75708.1"/>
    <property type="molecule type" value="Genomic_DNA"/>
</dbReference>
<evidence type="ECO:0000313" key="3">
    <source>
        <dbReference type="Proteomes" id="UP000001702"/>
    </source>
</evidence>
<dbReference type="HOGENOM" id="CLU_117116_0_0_6"/>
<name>D4GIW3_PANAM</name>
<dbReference type="Pfam" id="PF10908">
    <property type="entry name" value="Tlde1_dom"/>
    <property type="match status" value="1"/>
</dbReference>
<sequence length="197" mass="22178">MMLNRDSVLFSPCATRKGCEMQICTMDYARLSPDGKRVKLDCYGIGSFDVLSGIDRYLNNPDCSDREKAAIPPGTYWIVDRPKGSVLNQLRAEVIDAYHLYRNHHSEWFGLYNAETMSDHAYVNGTRRGSFRLHPLNSDGTGVSWGCVTLYSSSDFETLRNALLRIPKIKVPGGKDLMAYGRLDVRGIPDFSRCGVR</sequence>
<dbReference type="AlphaFoldDB" id="D4GIW3"/>
<protein>
    <recommendedName>
        <fullName evidence="1">Tlde1 domain-containing protein</fullName>
    </recommendedName>
</protein>
<dbReference type="KEGG" id="pam:PANA_0541"/>
<feature type="domain" description="Tlde1" evidence="1">
    <location>
        <begin position="48"/>
        <end position="173"/>
    </location>
</feature>
<dbReference type="eggNOG" id="ENOG503241P">
    <property type="taxonomic scope" value="Bacteria"/>
</dbReference>
<reference evidence="2 3" key="1">
    <citation type="journal article" date="2010" name="J. Bacteriol.">
        <title>Genome sequence of Pantoea ananatis LMG20103, the causative agent of Eucalyptus blight and dieback.</title>
        <authorList>
            <person name="De Maayer P."/>
            <person name="Chan W.Y."/>
            <person name="Venter S.N."/>
            <person name="Toth I.K."/>
            <person name="Birch P.R."/>
            <person name="Joubert F."/>
            <person name="Coutinho T.A."/>
        </authorList>
    </citation>
    <scope>NUCLEOTIDE SEQUENCE [LARGE SCALE GENOMIC DNA]</scope>
    <source>
        <strain evidence="2 3">LMG 20103</strain>
    </source>
</reference>
<dbReference type="InterPro" id="IPR021225">
    <property type="entry name" value="Tlde1_dom"/>
</dbReference>
<organism evidence="2 3">
    <name type="scientific">Pantoea ananatis (strain LMG 20103)</name>
    <dbReference type="NCBI Taxonomy" id="706191"/>
    <lineage>
        <taxon>Bacteria</taxon>
        <taxon>Pseudomonadati</taxon>
        <taxon>Pseudomonadota</taxon>
        <taxon>Gammaproteobacteria</taxon>
        <taxon>Enterobacterales</taxon>
        <taxon>Erwiniaceae</taxon>
        <taxon>Pantoea</taxon>
    </lineage>
</organism>
<gene>
    <name evidence="2" type="ordered locus">PANA_0541</name>
</gene>
<accession>D4GIW3</accession>
<evidence type="ECO:0000313" key="2">
    <source>
        <dbReference type="EMBL" id="ADD75708.1"/>
    </source>
</evidence>